<evidence type="ECO:0000313" key="2">
    <source>
        <dbReference type="Proteomes" id="UP000664132"/>
    </source>
</evidence>
<protein>
    <submittedName>
        <fullName evidence="1">Uncharacterized protein</fullName>
    </submittedName>
</protein>
<keyword evidence="2" id="KW-1185">Reference proteome</keyword>
<evidence type="ECO:0000313" key="1">
    <source>
        <dbReference type="EMBL" id="KAG4420121.1"/>
    </source>
</evidence>
<comment type="caution">
    <text evidence="1">The sequence shown here is derived from an EMBL/GenBank/DDBJ whole genome shotgun (WGS) entry which is preliminary data.</text>
</comment>
<dbReference type="Proteomes" id="UP000664132">
    <property type="component" value="Unassembled WGS sequence"/>
</dbReference>
<reference evidence="1" key="1">
    <citation type="submission" date="2021-02" db="EMBL/GenBank/DDBJ databases">
        <title>Genome sequence Cadophora malorum strain M34.</title>
        <authorList>
            <person name="Stefanovic E."/>
            <person name="Vu D."/>
            <person name="Scully C."/>
            <person name="Dijksterhuis J."/>
            <person name="Roader J."/>
            <person name="Houbraken J."/>
        </authorList>
    </citation>
    <scope>NUCLEOTIDE SEQUENCE</scope>
    <source>
        <strain evidence="1">M34</strain>
    </source>
</reference>
<organism evidence="1 2">
    <name type="scientific">Cadophora malorum</name>
    <dbReference type="NCBI Taxonomy" id="108018"/>
    <lineage>
        <taxon>Eukaryota</taxon>
        <taxon>Fungi</taxon>
        <taxon>Dikarya</taxon>
        <taxon>Ascomycota</taxon>
        <taxon>Pezizomycotina</taxon>
        <taxon>Leotiomycetes</taxon>
        <taxon>Helotiales</taxon>
        <taxon>Ploettnerulaceae</taxon>
        <taxon>Cadophora</taxon>
    </lineage>
</organism>
<dbReference type="OrthoDB" id="5365129at2759"/>
<sequence length="377" mass="41993">MWSMCSGEFVRTMILRCCLVNLDAFDGEDEIGGHFPNIALFDANGFRVGFKSGEKHKKLKNGQPATVVIEPYEEGNNKTPEYIAISATGGDAFCLAYFAVTGPNGEYWTWNGEFGKACGQIWYPSTQSMSGKNIRPSCIWFSNDGRYPSGVGIHLTDFSSSGTVEAQARAYQYKEHRDTLCKSKPRQHFYTERPFSALSCIPVSQVPLAADEDGMDVDLTASFTDGVSRCGPVPGVEPNFDQTMKLWRMRDRGRDRPMEPSYGVRKRHEAVQDYTKISKRTDCDYTDVIISDFDEHSATEVCQSATSSGPDFVSLKEKLLCDMCTHELRPLCSGEIVSDCFDLENLELRSGNLLIARDGGNATVQAGKQYLNGINWR</sequence>
<proteinExistence type="predicted"/>
<gene>
    <name evidence="1" type="ORF">IFR04_006780</name>
</gene>
<dbReference type="EMBL" id="JAFJYH010000091">
    <property type="protein sequence ID" value="KAG4420121.1"/>
    <property type="molecule type" value="Genomic_DNA"/>
</dbReference>
<accession>A0A8H7TIL4</accession>
<dbReference type="AlphaFoldDB" id="A0A8H7TIL4"/>
<name>A0A8H7TIL4_9HELO</name>